<dbReference type="GO" id="GO:1990758">
    <property type="term" value="P:mitotic sister chromatid biorientation"/>
    <property type="evidence" value="ECO:0007669"/>
    <property type="project" value="TreeGrafter"/>
</dbReference>
<dbReference type="GO" id="GO:0034501">
    <property type="term" value="P:protein localization to kinetochore"/>
    <property type="evidence" value="ECO:0007669"/>
    <property type="project" value="TreeGrafter"/>
</dbReference>
<dbReference type="AlphaFoldDB" id="A0A0C3NP96"/>
<dbReference type="Gene3D" id="1.10.287.1490">
    <property type="match status" value="1"/>
</dbReference>
<dbReference type="SMART" id="SM00787">
    <property type="entry name" value="Spc7"/>
    <property type="match status" value="1"/>
</dbReference>
<dbReference type="InterPro" id="IPR013253">
    <property type="entry name" value="Spc7_domain"/>
</dbReference>
<sequence>MTSIRFMDEITAPRRSTVHPSHLRPHNRRRSLTSSHSDEAEQIPLAEFMTAMSIEVPQLELYSVLAEDLTGWIEESKKICQQAAEDVLKMAPALFTEFAMADEYGKQDLLHQLKIIKASTVGGAKSQWYDWKSEWVDRLQESADESFSGLESDAKFLEQVIGQAQSMLPALRAEYAQVMEELEKEEAAVAELEKSDKDYLSELKTSIAEQDMEIQASRANISEAEAKLQRLQEKHIEIEDQKQEIAAAIAQAQRVIHVQNESTSSEVLRLKDELETLEDLHLWRTTRLSPSLMEFVYAGRHQVSIPCINHKPVIPKISITKTPQSLKERDSFPALTQLMVSRAPDVLAGFSANPSLPVVVRRLGDFWSSCAQLRSQLTFLRIKYPLTVETVPVESGPPSLRVSAIVLFPSLKSKAFITFMLDWDALSHWPLSISSLKCDVKVAYGGIDREKVLDAVMGRLSQATPYENHGCLLDACIEATEQFA</sequence>
<keyword evidence="1" id="KW-0175">Coiled coil</keyword>
<name>A0A0C3NP96_PHLG1</name>
<evidence type="ECO:0000259" key="3">
    <source>
        <dbReference type="SMART" id="SM00787"/>
    </source>
</evidence>
<dbReference type="OrthoDB" id="5592879at2759"/>
<dbReference type="InterPro" id="IPR033338">
    <property type="entry name" value="Spc105/Spc7"/>
</dbReference>
<dbReference type="PANTHER" id="PTHR28260">
    <property type="entry name" value="SPINDLE POLE BODY COMPONENT SPC105"/>
    <property type="match status" value="1"/>
</dbReference>
<feature type="domain" description="Spc7 kinetochore protein" evidence="3">
    <location>
        <begin position="1"/>
        <end position="306"/>
    </location>
</feature>
<evidence type="ECO:0000256" key="1">
    <source>
        <dbReference type="SAM" id="Coils"/>
    </source>
</evidence>
<protein>
    <recommendedName>
        <fullName evidence="3">Spc7 kinetochore protein domain-containing protein</fullName>
    </recommendedName>
</protein>
<dbReference type="Proteomes" id="UP000053257">
    <property type="component" value="Unassembled WGS sequence"/>
</dbReference>
<keyword evidence="5" id="KW-1185">Reference proteome</keyword>
<feature type="compositionally biased region" description="Basic residues" evidence="2">
    <location>
        <begin position="21"/>
        <end position="31"/>
    </location>
</feature>
<dbReference type="GO" id="GO:0000776">
    <property type="term" value="C:kinetochore"/>
    <property type="evidence" value="ECO:0007669"/>
    <property type="project" value="TreeGrafter"/>
</dbReference>
<dbReference type="HOGENOM" id="CLU_046311_0_0_1"/>
<organism evidence="4 5">
    <name type="scientific">Phlebiopsis gigantea (strain 11061_1 CR5-6)</name>
    <name type="common">White-rot fungus</name>
    <name type="synonym">Peniophora gigantea</name>
    <dbReference type="NCBI Taxonomy" id="745531"/>
    <lineage>
        <taxon>Eukaryota</taxon>
        <taxon>Fungi</taxon>
        <taxon>Dikarya</taxon>
        <taxon>Basidiomycota</taxon>
        <taxon>Agaricomycotina</taxon>
        <taxon>Agaricomycetes</taxon>
        <taxon>Polyporales</taxon>
        <taxon>Phanerochaetaceae</taxon>
        <taxon>Phlebiopsis</taxon>
    </lineage>
</organism>
<dbReference type="PANTHER" id="PTHR28260:SF1">
    <property type="entry name" value="SPINDLE POLE BODY COMPONENT SPC105"/>
    <property type="match status" value="1"/>
</dbReference>
<dbReference type="GO" id="GO:0007094">
    <property type="term" value="P:mitotic spindle assembly checkpoint signaling"/>
    <property type="evidence" value="ECO:0007669"/>
    <property type="project" value="TreeGrafter"/>
</dbReference>
<accession>A0A0C3NP96</accession>
<evidence type="ECO:0000313" key="5">
    <source>
        <dbReference type="Proteomes" id="UP000053257"/>
    </source>
</evidence>
<proteinExistence type="predicted"/>
<feature type="region of interest" description="Disordered" evidence="2">
    <location>
        <begin position="15"/>
        <end position="38"/>
    </location>
</feature>
<dbReference type="InterPro" id="IPR040850">
    <property type="entry name" value="Knl1_RWD_C"/>
</dbReference>
<gene>
    <name evidence="4" type="ORF">PHLGIDRAFT_24329</name>
</gene>
<dbReference type="EMBL" id="KN840507">
    <property type="protein sequence ID" value="KIP06939.1"/>
    <property type="molecule type" value="Genomic_DNA"/>
</dbReference>
<reference evidence="4 5" key="1">
    <citation type="journal article" date="2014" name="PLoS Genet.">
        <title>Analysis of the Phlebiopsis gigantea genome, transcriptome and secretome provides insight into its pioneer colonization strategies of wood.</title>
        <authorList>
            <person name="Hori C."/>
            <person name="Ishida T."/>
            <person name="Igarashi K."/>
            <person name="Samejima M."/>
            <person name="Suzuki H."/>
            <person name="Master E."/>
            <person name="Ferreira P."/>
            <person name="Ruiz-Duenas F.J."/>
            <person name="Held B."/>
            <person name="Canessa P."/>
            <person name="Larrondo L.F."/>
            <person name="Schmoll M."/>
            <person name="Druzhinina I.S."/>
            <person name="Kubicek C.P."/>
            <person name="Gaskell J.A."/>
            <person name="Kersten P."/>
            <person name="St John F."/>
            <person name="Glasner J."/>
            <person name="Sabat G."/>
            <person name="Splinter BonDurant S."/>
            <person name="Syed K."/>
            <person name="Yadav J."/>
            <person name="Mgbeahuruike A.C."/>
            <person name="Kovalchuk A."/>
            <person name="Asiegbu F.O."/>
            <person name="Lackner G."/>
            <person name="Hoffmeister D."/>
            <person name="Rencoret J."/>
            <person name="Gutierrez A."/>
            <person name="Sun H."/>
            <person name="Lindquist E."/>
            <person name="Barry K."/>
            <person name="Riley R."/>
            <person name="Grigoriev I.V."/>
            <person name="Henrissat B."/>
            <person name="Kues U."/>
            <person name="Berka R.M."/>
            <person name="Martinez A.T."/>
            <person name="Covert S.F."/>
            <person name="Blanchette R.A."/>
            <person name="Cullen D."/>
        </authorList>
    </citation>
    <scope>NUCLEOTIDE SEQUENCE [LARGE SCALE GENOMIC DNA]</scope>
    <source>
        <strain evidence="4 5">11061_1 CR5-6</strain>
    </source>
</reference>
<dbReference type="Pfam" id="PF18210">
    <property type="entry name" value="Knl1_RWD_C"/>
    <property type="match status" value="1"/>
</dbReference>
<dbReference type="STRING" id="745531.A0A0C3NP96"/>
<evidence type="ECO:0000313" key="4">
    <source>
        <dbReference type="EMBL" id="KIP06939.1"/>
    </source>
</evidence>
<evidence type="ECO:0000256" key="2">
    <source>
        <dbReference type="SAM" id="MobiDB-lite"/>
    </source>
</evidence>
<dbReference type="Pfam" id="PF08317">
    <property type="entry name" value="Spc7"/>
    <property type="match status" value="1"/>
</dbReference>
<feature type="coiled-coil region" evidence="1">
    <location>
        <begin position="168"/>
        <end position="280"/>
    </location>
</feature>